<evidence type="ECO:0000313" key="4">
    <source>
        <dbReference type="Proteomes" id="UP001165962"/>
    </source>
</evidence>
<organism evidence="3 4">
    <name type="scientific">Paenibacillus agricola</name>
    <dbReference type="NCBI Taxonomy" id="2716264"/>
    <lineage>
        <taxon>Bacteria</taxon>
        <taxon>Bacillati</taxon>
        <taxon>Bacillota</taxon>
        <taxon>Bacilli</taxon>
        <taxon>Bacillales</taxon>
        <taxon>Paenibacillaceae</taxon>
        <taxon>Paenibacillus</taxon>
    </lineage>
</organism>
<evidence type="ECO:0000256" key="2">
    <source>
        <dbReference type="SAM" id="Phobius"/>
    </source>
</evidence>
<keyword evidence="2" id="KW-0812">Transmembrane</keyword>
<dbReference type="Proteomes" id="UP001165962">
    <property type="component" value="Unassembled WGS sequence"/>
</dbReference>
<accession>A0ABX0J0J5</accession>
<comment type="caution">
    <text evidence="3">The sequence shown here is derived from an EMBL/GenBank/DDBJ whole genome shotgun (WGS) entry which is preliminary data.</text>
</comment>
<keyword evidence="4" id="KW-1185">Reference proteome</keyword>
<feature type="region of interest" description="Disordered" evidence="1">
    <location>
        <begin position="52"/>
        <end position="96"/>
    </location>
</feature>
<gene>
    <name evidence="3" type="ORF">G9U52_05115</name>
</gene>
<evidence type="ECO:0000256" key="1">
    <source>
        <dbReference type="SAM" id="MobiDB-lite"/>
    </source>
</evidence>
<protein>
    <submittedName>
        <fullName evidence="3">Uncharacterized protein</fullName>
    </submittedName>
</protein>
<keyword evidence="2" id="KW-0472">Membrane</keyword>
<dbReference type="EMBL" id="JAAOIW010000002">
    <property type="protein sequence ID" value="NHN29208.1"/>
    <property type="molecule type" value="Genomic_DNA"/>
</dbReference>
<sequence length="96" mass="10566">MDGWTDGRTALRGQGIPPIALVLRTKAPLRYLQNTLATPLVLTVHLLIYKSKGKGTRARAQEQGHKSKGTRARAQEQGHKGNGTRARARARAQEQE</sequence>
<name>A0ABX0J0J5_9BACL</name>
<evidence type="ECO:0000313" key="3">
    <source>
        <dbReference type="EMBL" id="NHN29208.1"/>
    </source>
</evidence>
<proteinExistence type="predicted"/>
<dbReference type="RefSeq" id="WP_166146955.1">
    <property type="nucleotide sequence ID" value="NZ_JAAOIW010000002.1"/>
</dbReference>
<reference evidence="3" key="1">
    <citation type="submission" date="2020-03" db="EMBL/GenBank/DDBJ databases">
        <title>Draft sequencing of Paenibacilllus sp. S3N08.</title>
        <authorList>
            <person name="Kim D.-U."/>
        </authorList>
    </citation>
    <scope>NUCLEOTIDE SEQUENCE</scope>
    <source>
        <strain evidence="3">S3N08</strain>
    </source>
</reference>
<keyword evidence="2" id="KW-1133">Transmembrane helix</keyword>
<feature type="transmembrane region" description="Helical" evidence="2">
    <location>
        <begin position="31"/>
        <end position="49"/>
    </location>
</feature>